<organism evidence="2 3">
    <name type="scientific">Aspergillus pseudoustus</name>
    <dbReference type="NCBI Taxonomy" id="1810923"/>
    <lineage>
        <taxon>Eukaryota</taxon>
        <taxon>Fungi</taxon>
        <taxon>Dikarya</taxon>
        <taxon>Ascomycota</taxon>
        <taxon>Pezizomycotina</taxon>
        <taxon>Eurotiomycetes</taxon>
        <taxon>Eurotiomycetidae</taxon>
        <taxon>Eurotiales</taxon>
        <taxon>Aspergillaceae</taxon>
        <taxon>Aspergillus</taxon>
        <taxon>Aspergillus subgen. Nidulantes</taxon>
    </lineage>
</organism>
<sequence>MNLRDLSVQLMLPRVCACDVAFVLVIHLYPPGVWLLSRQMQMKPGTAPTQNVDMYISKAPKSANLRYSVTKPLPLPNKSLLPPWSSSHQVPPRPHDILLARELKVPKLQPSPPTALC</sequence>
<keyword evidence="1" id="KW-1133">Transmembrane helix</keyword>
<feature type="transmembrane region" description="Helical" evidence="1">
    <location>
        <begin position="12"/>
        <end position="36"/>
    </location>
</feature>
<evidence type="ECO:0000256" key="1">
    <source>
        <dbReference type="SAM" id="Phobius"/>
    </source>
</evidence>
<keyword evidence="1" id="KW-0812">Transmembrane</keyword>
<keyword evidence="1" id="KW-0472">Membrane</keyword>
<comment type="caution">
    <text evidence="2">The sequence shown here is derived from an EMBL/GenBank/DDBJ whole genome shotgun (WGS) entry which is preliminary data.</text>
</comment>
<reference evidence="2 3" key="1">
    <citation type="submission" date="2024-07" db="EMBL/GenBank/DDBJ databases">
        <title>Section-level genome sequencing and comparative genomics of Aspergillus sections Usti and Cavernicolus.</title>
        <authorList>
            <consortium name="Lawrence Berkeley National Laboratory"/>
            <person name="Nybo J.L."/>
            <person name="Vesth T.C."/>
            <person name="Theobald S."/>
            <person name="Frisvad J.C."/>
            <person name="Larsen T.O."/>
            <person name="Kjaerboelling I."/>
            <person name="Rothschild-Mancinelli K."/>
            <person name="Lyhne E.K."/>
            <person name="Kogle M.E."/>
            <person name="Barry K."/>
            <person name="Clum A."/>
            <person name="Na H."/>
            <person name="Ledsgaard L."/>
            <person name="Lin J."/>
            <person name="Lipzen A."/>
            <person name="Kuo A."/>
            <person name="Riley R."/>
            <person name="Mondo S."/>
            <person name="Labutti K."/>
            <person name="Haridas S."/>
            <person name="Pangalinan J."/>
            <person name="Salamov A.A."/>
            <person name="Simmons B.A."/>
            <person name="Magnuson J.K."/>
            <person name="Chen J."/>
            <person name="Drula E."/>
            <person name="Henrissat B."/>
            <person name="Wiebenga A."/>
            <person name="Lubbers R.J."/>
            <person name="Gomes A.C."/>
            <person name="Makela M.R."/>
            <person name="Stajich J."/>
            <person name="Grigoriev I.V."/>
            <person name="Mortensen U.H."/>
            <person name="De Vries R.P."/>
            <person name="Baker S.E."/>
            <person name="Andersen M.R."/>
        </authorList>
    </citation>
    <scope>NUCLEOTIDE SEQUENCE [LARGE SCALE GENOMIC DNA]</scope>
    <source>
        <strain evidence="2 3">CBS 123904</strain>
    </source>
</reference>
<evidence type="ECO:0000313" key="3">
    <source>
        <dbReference type="Proteomes" id="UP001610446"/>
    </source>
</evidence>
<accession>A0ABR4IP76</accession>
<gene>
    <name evidence="2" type="ORF">BJY01DRAFT_227836</name>
</gene>
<dbReference type="Proteomes" id="UP001610446">
    <property type="component" value="Unassembled WGS sequence"/>
</dbReference>
<evidence type="ECO:0000313" key="2">
    <source>
        <dbReference type="EMBL" id="KAL2829567.1"/>
    </source>
</evidence>
<proteinExistence type="predicted"/>
<name>A0ABR4IP76_9EURO</name>
<keyword evidence="3" id="KW-1185">Reference proteome</keyword>
<dbReference type="EMBL" id="JBFXLU010000330">
    <property type="protein sequence ID" value="KAL2829567.1"/>
    <property type="molecule type" value="Genomic_DNA"/>
</dbReference>
<protein>
    <submittedName>
        <fullName evidence="2">Uncharacterized protein</fullName>
    </submittedName>
</protein>